<protein>
    <submittedName>
        <fullName evidence="8">NAD-glutamate dehydrogenase</fullName>
    </submittedName>
</protein>
<dbReference type="InterPro" id="IPR049059">
    <property type="entry name" value="NAD_Glu_DH_HM1"/>
</dbReference>
<evidence type="ECO:0000256" key="2">
    <source>
        <dbReference type="SAM" id="MobiDB-lite"/>
    </source>
</evidence>
<evidence type="ECO:0000313" key="8">
    <source>
        <dbReference type="EMBL" id="UTW04109.1"/>
    </source>
</evidence>
<sequence>MPDRLSDKSVLLTPLNDLVIERLPAEMASTVVNFSRYYYQTSTADGLGERSLENLYGATMSCWQFLQKFSGSEPKVRVYNPDLEKFGWRSHHTVIEIVQSDMPFLVDSVRMELNRRNLVIHTIHNAILYVERDKGQLVDFVEPDHKAAQAESVIYLEVDRTSDPTELKAILNSLQSVLENVRIAVADFAPMQAQAQALLDELAQQPTQSDDAEAEAFLSWMLDNRFTFLGYDELTISDDRVQRVEGSELGTLKLHKNAGQGSFSQLQDLRQDERDFLLEPTRLMFVKDYHYSLVHRPAYMDCVVIKRFDDQGNVVGQCRFHGLYTSSVYSEQMLAIPGVRSKAEAVLQRVGFDRRSHNGKELLQIINDLPRDELFLSSEQELLDSAMGIFSLHDRRKVRLLFRKDRCNQFITFLYYVPRDIFSTALRVQVQDLLVRACNASEAEFTTTFSESVLARVQFVLRIDPDNADTLDLSQLEAEVVHVSRDWRDELHSALTDLCGEEQGNRLHHSYGHAFTSAYREHFPALSGVYDIQRIEALNEANPVTMSFYRVLEQSQNVLRFKLFNAGEPLVLSDVIPVLENLGMRVIGEHPYAVNRSDGQQFWMHDFTLISQGTEPVVLEEVKDVFHDAFANIWGGRAENDEFNHLVIGANLSWREVAMLRAYARYNKQIRFGFSQSYIAGTLARHIHVTKLLVALFRARFEPARRGSQKAAALAERISNSIVDALEKVDNLNEDQILRRFLELIKATLRTSYFQRDAAGELKDYFAFKLNPRAIAAIPQPRPMFEVFVYSARVEGVHLRGGKVARGGLRWSDRLEDYRTEVLGLVKAQQVKNSVIVPVGAKGGFVAKKLPTTGGREAFQAEGIASYQIFISALLDITDNLVGGEVVPPVDVVRHDEDDPYFVVAADKGTATFSDIANAIAEERGFWLGDAFASGGSQGYDHKGMGITARGAWESVKLHFRELGKDIQSEDFSVIAIGDMAGDVFGNGMLLSEHIQLCAAFNHLHIFIDPEPDAASSFVERKRLFELPRSSWEDYNRELISAGGGIFSRAAKWLDISPQMQARFDIKETRLSPNELLTALLKAPVDLIWNGGIGTYVKASQESHAEVGDKANDSLRINGNQLRCRVLGEGGNLGFTQLGRIEFCANGGKSNTDFIDNAGGVDCSDHEVNIKILLNEVVANGDMTVKQRNALLREMTDEVSDLVLQNNYEQAQAISIAHSHARRAMDEYIRLIHRLEASGKLDRELEFIPNDELLQERKQAQQGLTRPELSVLISYVKAELKEALSESWITDDAYLSHEAVSAFPQRLVNEFADEISQHRLRSEIIATQIANGMINSMGITFADRLCQISGSASGDVAAAFVIARDVFSIDQLWRQIESLDNQVDSALQQQMMADVIRLIRRATQWFLRHRRPLDVAGTVQQFRNGVETLSGQLSQLLNGEPLNLWQHKHDQLTTAGVPDELASIVAGADSLYALLSIIQSAELTGRSLQQVAQIHFGLGERLQLQWFDQQVKELAASNHWESMARDGFREDLTSHQQAITVSVLSNGSADLPEDTGSEAGRDGGEQVEHWLEKNSRLLERWQSVLHEVRGSAHQDFAIITVAIRELMELAQAQ</sequence>
<dbReference type="Pfam" id="PF21074">
    <property type="entry name" value="GDH_C"/>
    <property type="match status" value="1"/>
</dbReference>
<accession>A0ABY5GWE1</accession>
<evidence type="ECO:0000259" key="7">
    <source>
        <dbReference type="Pfam" id="PF21077"/>
    </source>
</evidence>
<name>A0ABY5GWE1_9GAMM</name>
<dbReference type="InterPro" id="IPR007780">
    <property type="entry name" value="NAD_Glu_DH_bac"/>
</dbReference>
<dbReference type="InterPro" id="IPR024727">
    <property type="entry name" value="NAD_Glu_DH_N_ACT1"/>
</dbReference>
<dbReference type="Proteomes" id="UP001059950">
    <property type="component" value="Chromosome"/>
</dbReference>
<feature type="domain" description="NAD-glutamate dehydrogenase catalytic" evidence="3">
    <location>
        <begin position="722"/>
        <end position="1216"/>
    </location>
</feature>
<dbReference type="InterPro" id="IPR049056">
    <property type="entry name" value="NAD_Glu_DH_HM3"/>
</dbReference>
<dbReference type="PANTHER" id="PTHR43403">
    <property type="entry name" value="NAD-SPECIFIC GLUTAMATE DEHYDROGENASE"/>
    <property type="match status" value="1"/>
</dbReference>
<dbReference type="Pfam" id="PF21077">
    <property type="entry name" value="GDH_ACT3"/>
    <property type="match status" value="1"/>
</dbReference>
<dbReference type="Pfam" id="PF21076">
    <property type="entry name" value="GDH_ACT2"/>
    <property type="match status" value="1"/>
</dbReference>
<dbReference type="InterPro" id="IPR049058">
    <property type="entry name" value="NAD_Glu_DH_HM2"/>
</dbReference>
<feature type="domain" description="NAD-specific glutamate dehydrogenase C-terminal" evidence="4">
    <location>
        <begin position="1261"/>
        <end position="1607"/>
    </location>
</feature>
<dbReference type="InterPro" id="IPR046346">
    <property type="entry name" value="Aminoacid_DH-like_N_sf"/>
</dbReference>
<organism evidence="8 9">
    <name type="scientific">Amphritea atlantica</name>
    <dbReference type="NCBI Taxonomy" id="355243"/>
    <lineage>
        <taxon>Bacteria</taxon>
        <taxon>Pseudomonadati</taxon>
        <taxon>Pseudomonadota</taxon>
        <taxon>Gammaproteobacteria</taxon>
        <taxon>Oceanospirillales</taxon>
        <taxon>Oceanospirillaceae</taxon>
        <taxon>Amphritea</taxon>
    </lineage>
</organism>
<feature type="domain" description="NAD-glutamate dehydrogenase ACT2" evidence="6">
    <location>
        <begin position="399"/>
        <end position="487"/>
    </location>
</feature>
<feature type="region of interest" description="Disordered" evidence="2">
    <location>
        <begin position="1545"/>
        <end position="1564"/>
    </location>
</feature>
<keyword evidence="9" id="KW-1185">Reference proteome</keyword>
<dbReference type="EMBL" id="CP073344">
    <property type="protein sequence ID" value="UTW04109.1"/>
    <property type="molecule type" value="Genomic_DNA"/>
</dbReference>
<dbReference type="SUPFAM" id="SSF53223">
    <property type="entry name" value="Aminoacid dehydrogenase-like, N-terminal domain"/>
    <property type="match status" value="1"/>
</dbReference>
<dbReference type="PIRSF" id="PIRSF036761">
    <property type="entry name" value="GDH_Mll4104"/>
    <property type="match status" value="1"/>
</dbReference>
<dbReference type="InterPro" id="IPR049064">
    <property type="entry name" value="NAD_Glu_DH_ACT3"/>
</dbReference>
<dbReference type="InterPro" id="IPR028971">
    <property type="entry name" value="NAD-GDH_cat"/>
</dbReference>
<feature type="domain" description="NAD-glutamate dehydrogenase N-terminal ACT1" evidence="5">
    <location>
        <begin position="34"/>
        <end position="173"/>
    </location>
</feature>
<dbReference type="Pfam" id="PF21075">
    <property type="entry name" value="GDH_ACT1"/>
    <property type="match status" value="1"/>
</dbReference>
<proteinExistence type="predicted"/>
<reference evidence="8" key="1">
    <citation type="submission" date="2021-04" db="EMBL/GenBank/DDBJ databases">
        <title>Oceanospirillales bacteria with DddD are important DMSP degraders in coastal seawater.</title>
        <authorList>
            <person name="Liu J."/>
        </authorList>
    </citation>
    <scope>NUCLEOTIDE SEQUENCE</scope>
    <source>
        <strain evidence="8">GY6</strain>
    </source>
</reference>
<dbReference type="Pfam" id="PF21073">
    <property type="entry name" value="GDH_HM1"/>
    <property type="match status" value="1"/>
</dbReference>
<dbReference type="SUPFAM" id="SSF51735">
    <property type="entry name" value="NAD(P)-binding Rossmann-fold domains"/>
    <property type="match status" value="1"/>
</dbReference>
<dbReference type="Pfam" id="PF05088">
    <property type="entry name" value="Bac_GDH_CD"/>
    <property type="match status" value="1"/>
</dbReference>
<feature type="domain" description="NAD-glutamate dehydrogenase ACT3" evidence="7">
    <location>
        <begin position="544"/>
        <end position="617"/>
    </location>
</feature>
<dbReference type="InterPro" id="IPR036291">
    <property type="entry name" value="NAD(P)-bd_dom_sf"/>
</dbReference>
<evidence type="ECO:0000313" key="9">
    <source>
        <dbReference type="Proteomes" id="UP001059950"/>
    </source>
</evidence>
<evidence type="ECO:0000259" key="5">
    <source>
        <dbReference type="Pfam" id="PF21075"/>
    </source>
</evidence>
<gene>
    <name evidence="8" type="ORF">KDX31_03585</name>
</gene>
<evidence type="ECO:0000256" key="1">
    <source>
        <dbReference type="ARBA" id="ARBA00023002"/>
    </source>
</evidence>
<evidence type="ECO:0000259" key="3">
    <source>
        <dbReference type="Pfam" id="PF05088"/>
    </source>
</evidence>
<evidence type="ECO:0000259" key="4">
    <source>
        <dbReference type="Pfam" id="PF21074"/>
    </source>
</evidence>
<evidence type="ECO:0000259" key="6">
    <source>
        <dbReference type="Pfam" id="PF21076"/>
    </source>
</evidence>
<keyword evidence="1" id="KW-0560">Oxidoreductase</keyword>
<dbReference type="InterPro" id="IPR049062">
    <property type="entry name" value="NAD_Glu_DH_ACT2"/>
</dbReference>
<dbReference type="Pfam" id="PF21079">
    <property type="entry name" value="GDH_HM2"/>
    <property type="match status" value="1"/>
</dbReference>
<dbReference type="Pfam" id="PF21078">
    <property type="entry name" value="GDH_HM3"/>
    <property type="match status" value="1"/>
</dbReference>
<dbReference type="PANTHER" id="PTHR43403:SF1">
    <property type="entry name" value="NAD-SPECIFIC GLUTAMATE DEHYDROGENASE"/>
    <property type="match status" value="1"/>
</dbReference>
<dbReference type="InterPro" id="IPR048381">
    <property type="entry name" value="GDH_C"/>
</dbReference>